<dbReference type="SUPFAM" id="SSF51735">
    <property type="entry name" value="NAD(P)-binding Rossmann-fold domains"/>
    <property type="match status" value="1"/>
</dbReference>
<keyword evidence="1" id="KW-0443">Lipid metabolism</keyword>
<keyword evidence="4" id="KW-1185">Reference proteome</keyword>
<comment type="function">
    <text evidence="1">Catalyzes the reduction of fatty acyl-CoA to fatty alcohols.</text>
</comment>
<dbReference type="PANTHER" id="PTHR11011">
    <property type="entry name" value="MALE STERILITY PROTEIN 2-RELATED"/>
    <property type="match status" value="1"/>
</dbReference>
<accession>A0ABQ9KEB2</accession>
<gene>
    <name evidence="3" type="ORF">P3X46_032289</name>
</gene>
<dbReference type="PANTHER" id="PTHR11011:SF45">
    <property type="entry name" value="FATTY ACYL-COA REDUCTASE CG8306-RELATED"/>
    <property type="match status" value="1"/>
</dbReference>
<comment type="similarity">
    <text evidence="1">Belongs to the fatty acyl-CoA reductase family.</text>
</comment>
<dbReference type="Gene3D" id="3.40.50.720">
    <property type="entry name" value="NAD(P)-binding Rossmann-like Domain"/>
    <property type="match status" value="2"/>
</dbReference>
<feature type="domain" description="Thioester reductase (TE)" evidence="2">
    <location>
        <begin position="172"/>
        <end position="234"/>
    </location>
</feature>
<reference evidence="3 4" key="1">
    <citation type="journal article" date="2023" name="Plant Biotechnol. J.">
        <title>Chromosome-level wild Hevea brasiliensis genome provides new tools for genomic-assisted breeding and valuable loci to elevate rubber yield.</title>
        <authorList>
            <person name="Cheng H."/>
            <person name="Song X."/>
            <person name="Hu Y."/>
            <person name="Wu T."/>
            <person name="Yang Q."/>
            <person name="An Z."/>
            <person name="Feng S."/>
            <person name="Deng Z."/>
            <person name="Wu W."/>
            <person name="Zeng X."/>
            <person name="Tu M."/>
            <person name="Wang X."/>
            <person name="Huang H."/>
        </authorList>
    </citation>
    <scope>NUCLEOTIDE SEQUENCE [LARGE SCALE GENOMIC DNA]</scope>
    <source>
        <strain evidence="3">MT/VB/25A 57/8</strain>
    </source>
</reference>
<evidence type="ECO:0000313" key="4">
    <source>
        <dbReference type="Proteomes" id="UP001174677"/>
    </source>
</evidence>
<comment type="catalytic activity">
    <reaction evidence="1">
        <text>a long-chain fatty acyl-CoA + 2 NADPH + 2 H(+) = a long-chain primary fatty alcohol + 2 NADP(+) + CoA</text>
        <dbReference type="Rhea" id="RHEA:52716"/>
        <dbReference type="ChEBI" id="CHEBI:15378"/>
        <dbReference type="ChEBI" id="CHEBI:57287"/>
        <dbReference type="ChEBI" id="CHEBI:57783"/>
        <dbReference type="ChEBI" id="CHEBI:58349"/>
        <dbReference type="ChEBI" id="CHEBI:77396"/>
        <dbReference type="ChEBI" id="CHEBI:83139"/>
        <dbReference type="EC" id="1.2.1.84"/>
    </reaction>
</comment>
<evidence type="ECO:0000259" key="2">
    <source>
        <dbReference type="Pfam" id="PF07993"/>
    </source>
</evidence>
<sequence>MPQSPSSSSGIGILDFLQGNNYFITGATGFVSKVLVEKMLRIVPKVRRIFLLIKENDKDVAMERLKFFKSMVTFMMSKPVPVHGNVCEYNLVMDFDTIIEIARHVHLIKCKNLKLFLHVSIGKEEIILERLGKRLTEERIPLEASIPWLDVSVKMKLASDMMASLWNDIKGMLINRKREKLPVVIIHPSSIESTSSEQIDLVFISYGKDQLPGFIGNPKIVLDIIPVGIVVNAIMEVMAKHGIVAKAQLHVYRITSSVFNPISFGQLFDFACDQLQRFTHMVELYKPYKLFRFDVEIINWKYYIKNVHLLGIRRHIIKEKLAAVASL</sequence>
<dbReference type="InterPro" id="IPR036291">
    <property type="entry name" value="NAD(P)-bd_dom_sf"/>
</dbReference>
<evidence type="ECO:0000313" key="3">
    <source>
        <dbReference type="EMBL" id="KAJ9135068.1"/>
    </source>
</evidence>
<keyword evidence="1" id="KW-0560">Oxidoreductase</keyword>
<dbReference type="EC" id="1.2.1.84" evidence="1"/>
<dbReference type="EMBL" id="JARPOI010000018">
    <property type="protein sequence ID" value="KAJ9135068.1"/>
    <property type="molecule type" value="Genomic_DNA"/>
</dbReference>
<keyword evidence="1" id="KW-0521">NADP</keyword>
<name>A0ABQ9KEB2_HEVBR</name>
<dbReference type="InterPro" id="IPR026055">
    <property type="entry name" value="FAR"/>
</dbReference>
<dbReference type="Pfam" id="PF07993">
    <property type="entry name" value="NAD_binding_4"/>
    <property type="match status" value="2"/>
</dbReference>
<comment type="caution">
    <text evidence="3">The sequence shown here is derived from an EMBL/GenBank/DDBJ whole genome shotgun (WGS) entry which is preliminary data.</text>
</comment>
<organism evidence="3 4">
    <name type="scientific">Hevea brasiliensis</name>
    <name type="common">Para rubber tree</name>
    <name type="synonym">Siphonia brasiliensis</name>
    <dbReference type="NCBI Taxonomy" id="3981"/>
    <lineage>
        <taxon>Eukaryota</taxon>
        <taxon>Viridiplantae</taxon>
        <taxon>Streptophyta</taxon>
        <taxon>Embryophyta</taxon>
        <taxon>Tracheophyta</taxon>
        <taxon>Spermatophyta</taxon>
        <taxon>Magnoliopsida</taxon>
        <taxon>eudicotyledons</taxon>
        <taxon>Gunneridae</taxon>
        <taxon>Pentapetalae</taxon>
        <taxon>rosids</taxon>
        <taxon>fabids</taxon>
        <taxon>Malpighiales</taxon>
        <taxon>Euphorbiaceae</taxon>
        <taxon>Crotonoideae</taxon>
        <taxon>Micrandreae</taxon>
        <taxon>Hevea</taxon>
    </lineage>
</organism>
<dbReference type="InterPro" id="IPR013120">
    <property type="entry name" value="FAR_NAD-bd"/>
</dbReference>
<proteinExistence type="inferred from homology"/>
<feature type="domain" description="Thioester reductase (TE)" evidence="2">
    <location>
        <begin position="24"/>
        <end position="108"/>
    </location>
</feature>
<evidence type="ECO:0000256" key="1">
    <source>
        <dbReference type="RuleBase" id="RU363097"/>
    </source>
</evidence>
<protein>
    <recommendedName>
        <fullName evidence="1">Fatty acyl-CoA reductase</fullName>
        <ecNumber evidence="1">1.2.1.84</ecNumber>
    </recommendedName>
</protein>
<dbReference type="Proteomes" id="UP001174677">
    <property type="component" value="Chromosome 18"/>
</dbReference>
<keyword evidence="1" id="KW-0444">Lipid biosynthesis</keyword>